<keyword evidence="6" id="KW-1185">Reference proteome</keyword>
<evidence type="ECO:0000256" key="2">
    <source>
        <dbReference type="ARBA" id="ARBA00023125"/>
    </source>
</evidence>
<dbReference type="PANTHER" id="PTHR30146:SF109">
    <property type="entry name" value="HTH-TYPE TRANSCRIPTIONAL REGULATOR GALS"/>
    <property type="match status" value="1"/>
</dbReference>
<dbReference type="GO" id="GO:0003700">
    <property type="term" value="F:DNA-binding transcription factor activity"/>
    <property type="evidence" value="ECO:0007669"/>
    <property type="project" value="TreeGrafter"/>
</dbReference>
<keyword evidence="2" id="KW-0238">DNA-binding</keyword>
<organism evidence="5 6">
    <name type="scientific">Actinokineospora fastidiosa</name>
    <dbReference type="NCBI Taxonomy" id="1816"/>
    <lineage>
        <taxon>Bacteria</taxon>
        <taxon>Bacillati</taxon>
        <taxon>Actinomycetota</taxon>
        <taxon>Actinomycetes</taxon>
        <taxon>Pseudonocardiales</taxon>
        <taxon>Pseudonocardiaceae</taxon>
        <taxon>Actinokineospora</taxon>
    </lineage>
</organism>
<protein>
    <submittedName>
        <fullName evidence="5">Alanine racemase</fullName>
    </submittedName>
</protein>
<dbReference type="InterPro" id="IPR028082">
    <property type="entry name" value="Peripla_BP_I"/>
</dbReference>
<dbReference type="RefSeq" id="WP_189213039.1">
    <property type="nucleotide sequence ID" value="NZ_BMRB01000005.1"/>
</dbReference>
<feature type="domain" description="Transcriptional regulator LacI/GalR-like sensor" evidence="4">
    <location>
        <begin position="124"/>
        <end position="267"/>
    </location>
</feature>
<evidence type="ECO:0000313" key="5">
    <source>
        <dbReference type="EMBL" id="GGS49013.1"/>
    </source>
</evidence>
<comment type="caution">
    <text evidence="5">The sequence shown here is derived from an EMBL/GenBank/DDBJ whole genome shotgun (WGS) entry which is preliminary data.</text>
</comment>
<keyword evidence="1" id="KW-0805">Transcription regulation</keyword>
<sequence length="283" mass="29319">MAVTARERPAESGVREVGLVGYCVDTGSNLLMDAFLRALSARVEAAGGHVLLFNAPAGAEGVGVYTDLAARRAVDAFVLADTVVDDPRHAALARFGVPLVSFGRAPVGGWVDVDGGAATAELVRGLVALGHRRIGFLGSCTPRAAGVDERLAGWRRACADLGVSGEVVWAEEDTVAAGERAALRLLGSRRPPTAIVGVDDQVAIGALRAGRGEVAVTGFDDSPLAAVAELTSVRQPIDRIVGELVRLLTTGGEEHVLLRGEIVARASAPLAARQGRYGKPGYM</sequence>
<dbReference type="GO" id="GO:0000976">
    <property type="term" value="F:transcription cis-regulatory region binding"/>
    <property type="evidence" value="ECO:0007669"/>
    <property type="project" value="TreeGrafter"/>
</dbReference>
<proteinExistence type="predicted"/>
<dbReference type="Proteomes" id="UP000660680">
    <property type="component" value="Unassembled WGS sequence"/>
</dbReference>
<dbReference type="InterPro" id="IPR046335">
    <property type="entry name" value="LacI/GalR-like_sensor"/>
</dbReference>
<reference evidence="5" key="2">
    <citation type="submission" date="2020-09" db="EMBL/GenBank/DDBJ databases">
        <authorList>
            <person name="Sun Q."/>
            <person name="Ohkuma M."/>
        </authorList>
    </citation>
    <scope>NUCLEOTIDE SEQUENCE</scope>
    <source>
        <strain evidence="5">JCM 3276</strain>
    </source>
</reference>
<dbReference type="AlphaFoldDB" id="A0A918LH96"/>
<keyword evidence="3" id="KW-0804">Transcription</keyword>
<reference evidence="5" key="1">
    <citation type="journal article" date="2014" name="Int. J. Syst. Evol. Microbiol.">
        <title>Complete genome sequence of Corynebacterium casei LMG S-19264T (=DSM 44701T), isolated from a smear-ripened cheese.</title>
        <authorList>
            <consortium name="US DOE Joint Genome Institute (JGI-PGF)"/>
            <person name="Walter F."/>
            <person name="Albersmeier A."/>
            <person name="Kalinowski J."/>
            <person name="Ruckert C."/>
        </authorList>
    </citation>
    <scope>NUCLEOTIDE SEQUENCE</scope>
    <source>
        <strain evidence="5">JCM 3276</strain>
    </source>
</reference>
<dbReference type="SUPFAM" id="SSF53822">
    <property type="entry name" value="Periplasmic binding protein-like I"/>
    <property type="match status" value="1"/>
</dbReference>
<evidence type="ECO:0000256" key="1">
    <source>
        <dbReference type="ARBA" id="ARBA00023015"/>
    </source>
</evidence>
<evidence type="ECO:0000313" key="6">
    <source>
        <dbReference type="Proteomes" id="UP000660680"/>
    </source>
</evidence>
<dbReference type="PANTHER" id="PTHR30146">
    <property type="entry name" value="LACI-RELATED TRANSCRIPTIONAL REPRESSOR"/>
    <property type="match status" value="1"/>
</dbReference>
<gene>
    <name evidence="5" type="ORF">GCM10010171_50150</name>
</gene>
<evidence type="ECO:0000256" key="3">
    <source>
        <dbReference type="ARBA" id="ARBA00023163"/>
    </source>
</evidence>
<evidence type="ECO:0000259" key="4">
    <source>
        <dbReference type="Pfam" id="PF13377"/>
    </source>
</evidence>
<name>A0A918LH96_9PSEU</name>
<dbReference type="EMBL" id="BMRB01000005">
    <property type="protein sequence ID" value="GGS49013.1"/>
    <property type="molecule type" value="Genomic_DNA"/>
</dbReference>
<dbReference type="Gene3D" id="3.40.50.2300">
    <property type="match status" value="2"/>
</dbReference>
<dbReference type="Pfam" id="PF13377">
    <property type="entry name" value="Peripla_BP_3"/>
    <property type="match status" value="1"/>
</dbReference>
<accession>A0A918LH96</accession>